<evidence type="ECO:0000256" key="4">
    <source>
        <dbReference type="ARBA" id="ARBA00022645"/>
    </source>
</evidence>
<dbReference type="GO" id="GO:0004185">
    <property type="term" value="F:serine-type carboxypeptidase activity"/>
    <property type="evidence" value="ECO:0007669"/>
    <property type="project" value="UniProtKB-UniRule"/>
</dbReference>
<keyword evidence="8" id="KW-0325">Glycoprotein</keyword>
<dbReference type="FunFam" id="3.40.50.1820:FF:000075">
    <property type="entry name" value="Carboxypeptidase"/>
    <property type="match status" value="1"/>
</dbReference>
<dbReference type="SUPFAM" id="SSF53474">
    <property type="entry name" value="alpha/beta-Hydrolases"/>
    <property type="match status" value="1"/>
</dbReference>
<name>A0A8S3YEN6_9EUPU</name>
<evidence type="ECO:0000256" key="11">
    <source>
        <dbReference type="SAM" id="Phobius"/>
    </source>
</evidence>
<dbReference type="PROSITE" id="PS00131">
    <property type="entry name" value="CARBOXYPEPT_SER_SER"/>
    <property type="match status" value="1"/>
</dbReference>
<evidence type="ECO:0000256" key="8">
    <source>
        <dbReference type="ARBA" id="ARBA00023180"/>
    </source>
</evidence>
<keyword evidence="6" id="KW-0732">Signal</keyword>
<feature type="non-terminal residue" evidence="12">
    <location>
        <position position="1"/>
    </location>
</feature>
<dbReference type="PRINTS" id="PR00724">
    <property type="entry name" value="CRBOXYPTASEC"/>
</dbReference>
<dbReference type="GO" id="GO:0005576">
    <property type="term" value="C:extracellular region"/>
    <property type="evidence" value="ECO:0007669"/>
    <property type="project" value="UniProtKB-SubCell"/>
</dbReference>
<dbReference type="EC" id="3.4.16.-" evidence="10"/>
<keyword evidence="4 10" id="KW-0121">Carboxypeptidase</keyword>
<dbReference type="Proteomes" id="UP000678393">
    <property type="component" value="Unassembled WGS sequence"/>
</dbReference>
<evidence type="ECO:0000256" key="10">
    <source>
        <dbReference type="RuleBase" id="RU361156"/>
    </source>
</evidence>
<dbReference type="EMBL" id="CAJHNH020000131">
    <property type="protein sequence ID" value="CAG5115557.1"/>
    <property type="molecule type" value="Genomic_DNA"/>
</dbReference>
<evidence type="ECO:0000256" key="7">
    <source>
        <dbReference type="ARBA" id="ARBA00022801"/>
    </source>
</evidence>
<keyword evidence="11" id="KW-0812">Transmembrane</keyword>
<comment type="function">
    <text evidence="9">May be involved in vascular wall and kidney homeostasis.</text>
</comment>
<gene>
    <name evidence="12" type="ORF">CUNI_LOCUS1115</name>
</gene>
<sequence length="393" mass="43861">MYFENISRRIIIYCVFACTFILSTSGHLSFIKEHAEQKKRTVVHMSMTANEPQQSWAYVTVRPKAHVFYWLYYTTHSSGFKERPLILWLQGGPGASGTGYGNFQEIGPLNVSLNPRNTTWLQTASLLFIDNPVGSGYSYVDEKDAYTTDVAQISADLLAVMKAFIKSNPDFSATPFYIFSESYGGKMTAAFSAVLYDAATKGDIKINFKGLALGDSWISPVDSTNSWGPYLYATSVVDVTGLDRISVAAKQVEDLVKEGKFKEATNAWSNTENVVEMTSGGVNFYNILDWDGSDSNRKYGGLDSRSPLEKLYDRHVRPMANDDLDVLMNGLIKKKLKIIPENVKWGGQSGEVFEYQSEDFMKNVTSTVNHLIQTTPLKVIVYSGQLDLICDVL</sequence>
<evidence type="ECO:0000256" key="5">
    <source>
        <dbReference type="ARBA" id="ARBA00022670"/>
    </source>
</evidence>
<dbReference type="PANTHER" id="PTHR11802:SF3">
    <property type="entry name" value="RETINOID-INDUCIBLE SERINE CARBOXYPEPTIDASE"/>
    <property type="match status" value="1"/>
</dbReference>
<evidence type="ECO:0000313" key="12">
    <source>
        <dbReference type="EMBL" id="CAG5115557.1"/>
    </source>
</evidence>
<accession>A0A8S3YEN6</accession>
<proteinExistence type="inferred from homology"/>
<organism evidence="12 13">
    <name type="scientific">Candidula unifasciata</name>
    <dbReference type="NCBI Taxonomy" id="100452"/>
    <lineage>
        <taxon>Eukaryota</taxon>
        <taxon>Metazoa</taxon>
        <taxon>Spiralia</taxon>
        <taxon>Lophotrochozoa</taxon>
        <taxon>Mollusca</taxon>
        <taxon>Gastropoda</taxon>
        <taxon>Heterobranchia</taxon>
        <taxon>Euthyneura</taxon>
        <taxon>Panpulmonata</taxon>
        <taxon>Eupulmonata</taxon>
        <taxon>Stylommatophora</taxon>
        <taxon>Helicina</taxon>
        <taxon>Helicoidea</taxon>
        <taxon>Geomitridae</taxon>
        <taxon>Candidula</taxon>
    </lineage>
</organism>
<comment type="similarity">
    <text evidence="2 10">Belongs to the peptidase S10 family.</text>
</comment>
<evidence type="ECO:0000313" key="13">
    <source>
        <dbReference type="Proteomes" id="UP000678393"/>
    </source>
</evidence>
<keyword evidence="11" id="KW-0472">Membrane</keyword>
<dbReference type="InterPro" id="IPR018202">
    <property type="entry name" value="Ser_caboxypep_ser_AS"/>
</dbReference>
<evidence type="ECO:0000256" key="9">
    <source>
        <dbReference type="ARBA" id="ARBA00055847"/>
    </source>
</evidence>
<evidence type="ECO:0000256" key="2">
    <source>
        <dbReference type="ARBA" id="ARBA00009431"/>
    </source>
</evidence>
<dbReference type="PANTHER" id="PTHR11802">
    <property type="entry name" value="SERINE PROTEASE FAMILY S10 SERINE CARBOXYPEPTIDASE"/>
    <property type="match status" value="1"/>
</dbReference>
<protein>
    <recommendedName>
        <fullName evidence="10">Carboxypeptidase</fullName>
        <ecNumber evidence="10">3.4.16.-</ecNumber>
    </recommendedName>
</protein>
<keyword evidence="3" id="KW-0964">Secreted</keyword>
<dbReference type="InterPro" id="IPR029058">
    <property type="entry name" value="AB_hydrolase_fold"/>
</dbReference>
<evidence type="ECO:0000256" key="6">
    <source>
        <dbReference type="ARBA" id="ARBA00022729"/>
    </source>
</evidence>
<keyword evidence="7 10" id="KW-0378">Hydrolase</keyword>
<evidence type="ECO:0000256" key="1">
    <source>
        <dbReference type="ARBA" id="ARBA00004613"/>
    </source>
</evidence>
<comment type="caution">
    <text evidence="12">The sequence shown here is derived from an EMBL/GenBank/DDBJ whole genome shotgun (WGS) entry which is preliminary data.</text>
</comment>
<dbReference type="InterPro" id="IPR001563">
    <property type="entry name" value="Peptidase_S10"/>
</dbReference>
<evidence type="ECO:0000256" key="3">
    <source>
        <dbReference type="ARBA" id="ARBA00022525"/>
    </source>
</evidence>
<dbReference type="GO" id="GO:0006508">
    <property type="term" value="P:proteolysis"/>
    <property type="evidence" value="ECO:0007669"/>
    <property type="project" value="UniProtKB-KW"/>
</dbReference>
<dbReference type="Gene3D" id="3.40.50.1820">
    <property type="entry name" value="alpha/beta hydrolase"/>
    <property type="match status" value="1"/>
</dbReference>
<dbReference type="AlphaFoldDB" id="A0A8S3YEN6"/>
<keyword evidence="5 10" id="KW-0645">Protease</keyword>
<feature type="transmembrane region" description="Helical" evidence="11">
    <location>
        <begin position="12"/>
        <end position="31"/>
    </location>
</feature>
<reference evidence="12" key="1">
    <citation type="submission" date="2021-04" db="EMBL/GenBank/DDBJ databases">
        <authorList>
            <consortium name="Molecular Ecology Group"/>
        </authorList>
    </citation>
    <scope>NUCLEOTIDE SEQUENCE</scope>
</reference>
<dbReference type="Pfam" id="PF00450">
    <property type="entry name" value="Peptidase_S10"/>
    <property type="match status" value="1"/>
</dbReference>
<comment type="subcellular location">
    <subcellularLocation>
        <location evidence="1">Secreted</location>
    </subcellularLocation>
</comment>
<feature type="non-terminal residue" evidence="12">
    <location>
        <position position="393"/>
    </location>
</feature>
<keyword evidence="13" id="KW-1185">Reference proteome</keyword>
<dbReference type="OrthoDB" id="443318at2759"/>
<keyword evidence="11" id="KW-1133">Transmembrane helix</keyword>